<evidence type="ECO:0000256" key="1">
    <source>
        <dbReference type="SAM" id="MobiDB-lite"/>
    </source>
</evidence>
<sequence length="783" mass="84414">TKVIRGYSTAFSLSLSTTTNFNQLANLTMTGLPAGMQASFKPETITSGQQTVLSITAAQNQPIDTNTITVTAQAEVEGITVSDSVDLQFTVEAVTTSFMGRTVIDNNSQTALGGITVTFIGKDAEGNDTGCTASTVSDDAGNFVFTNLPAECQGIQLIRYDGLTASNIGNYAGVDLQYNIIANQVTQSPVLVHLPRIDNAETVQVIQNHTEDQEFVFNTIPYLEVTVYAGTTLTLPDGTQPDPFPLIAIDIAIDRLPEEMPPSSTEFIPFIVAFQPANSKASQPVAVTFPNTTDVAPGTGVTLSTLDPTKGVMVPYGTGLVSPSGATIIPDFDPAFPGRRFGLVHFDWHGPITAPPNGIDPATPPLNPTGGPIPETSAPPKNACSGSNTTGGTATAGDPVDLASGLFVLNNRDIGFNCSRGSIYINRVYRNESTAVGPFGTGSSHNYDFRLDTSTPQRAAMVNLIMPDGNRIPLTDPNPLVERPSGRSTRLYVNLAQPAMRGAELIAYSNGEADIIWRNGKIFHFIPAGFRVGSVLSSITDRNGNTITINRNPSNLLNISEVVDAAGRKLSFEYDTSNRIIRIFDPASREVLYSYNAQGSLETYTDPEGNITTYAYDANNRMTTITDARNIVIAENVYNTNGKVLRQKQADGKELIFDYQLLNPDIGNSPIQQTFVTDPRGKQTVYRFNTQGFVTAVTDPLGQTREFTRQPGTNLLLAVRGNGICDICGSPQLGDISYTYDERGNRTSITDAVGNTTQVTYTERFNNVETVIDPLNNVTRFEY</sequence>
<dbReference type="Gene3D" id="2.180.10.10">
    <property type="entry name" value="RHS repeat-associated core"/>
    <property type="match status" value="1"/>
</dbReference>
<proteinExistence type="predicted"/>
<feature type="compositionally biased region" description="Low complexity" evidence="1">
    <location>
        <begin position="385"/>
        <end position="396"/>
    </location>
</feature>
<dbReference type="AlphaFoldDB" id="A0A3B0ZX33"/>
<dbReference type="Pfam" id="PF05593">
    <property type="entry name" value="RHS_repeat"/>
    <property type="match status" value="3"/>
</dbReference>
<dbReference type="EMBL" id="UOFQ01000198">
    <property type="protein sequence ID" value="VAW90489.1"/>
    <property type="molecule type" value="Genomic_DNA"/>
</dbReference>
<dbReference type="InterPro" id="IPR045351">
    <property type="entry name" value="DUF6531"/>
</dbReference>
<feature type="non-terminal residue" evidence="3">
    <location>
        <position position="1"/>
    </location>
</feature>
<dbReference type="NCBIfam" id="TIGR01643">
    <property type="entry name" value="YD_repeat_2x"/>
    <property type="match status" value="3"/>
</dbReference>
<dbReference type="PANTHER" id="PTHR32305">
    <property type="match status" value="1"/>
</dbReference>
<organism evidence="3">
    <name type="scientific">hydrothermal vent metagenome</name>
    <dbReference type="NCBI Taxonomy" id="652676"/>
    <lineage>
        <taxon>unclassified sequences</taxon>
        <taxon>metagenomes</taxon>
        <taxon>ecological metagenomes</taxon>
    </lineage>
</organism>
<protein>
    <recommendedName>
        <fullName evidence="2">DUF6531 domain-containing protein</fullName>
    </recommendedName>
</protein>
<accession>A0A3B0ZX33</accession>
<dbReference type="PANTHER" id="PTHR32305:SF15">
    <property type="entry name" value="PROTEIN RHSA-RELATED"/>
    <property type="match status" value="1"/>
</dbReference>
<feature type="non-terminal residue" evidence="3">
    <location>
        <position position="783"/>
    </location>
</feature>
<evidence type="ECO:0000259" key="2">
    <source>
        <dbReference type="Pfam" id="PF20148"/>
    </source>
</evidence>
<reference evidence="3" key="1">
    <citation type="submission" date="2018-06" db="EMBL/GenBank/DDBJ databases">
        <authorList>
            <person name="Zhirakovskaya E."/>
        </authorList>
    </citation>
    <scope>NUCLEOTIDE SEQUENCE</scope>
</reference>
<evidence type="ECO:0000313" key="3">
    <source>
        <dbReference type="EMBL" id="VAW90489.1"/>
    </source>
</evidence>
<dbReference type="Pfam" id="PF20148">
    <property type="entry name" value="DUF6531"/>
    <property type="match status" value="1"/>
</dbReference>
<feature type="domain" description="DUF6531" evidence="2">
    <location>
        <begin position="397"/>
        <end position="473"/>
    </location>
</feature>
<feature type="region of interest" description="Disordered" evidence="1">
    <location>
        <begin position="355"/>
        <end position="396"/>
    </location>
</feature>
<dbReference type="InterPro" id="IPR031325">
    <property type="entry name" value="RHS_repeat"/>
</dbReference>
<gene>
    <name evidence="3" type="ORF">MNBD_GAMMA17-368</name>
</gene>
<dbReference type="InterPro" id="IPR006530">
    <property type="entry name" value="YD"/>
</dbReference>
<dbReference type="InterPro" id="IPR050708">
    <property type="entry name" value="T6SS_VgrG/RHS"/>
</dbReference>
<name>A0A3B0ZX33_9ZZZZ</name>